<sequence length="567" mass="64592">MSITSSFYDQNADSLAEQYNSLTFEEVHASWKAYWPLDGDTVLDVGASSGRDAKWMAQQGAEIFALEPSPAMMSIGKANTGDVVTWLQDELPSLKTAQSLGIRFDLILVSAVWMHVPPSQRSRAFRKLSNLLAPNGRLVITLRHGPFDDERIGYPVSISELEQFAKDTALLVKEVSDSGDSLGRSRVTWQTVVLSLPDDGSGDLNKVRHIIVNDSKSATYKLALLRVLLRIADAHPGCVSDRTGGEVAIPMGLVALYWVKAFKRLIDIGKLQQNSNPNSGLGFVTEEGWHQLKHLSADDLAVGSLFLGDEAKALQKTIQASIKTMKEGPIAHISTGTKQDKKHEFSTVAPAKRRRTQHSVYLDTQFFESFGFFVLKQSLWECFRLYNSWIEPLVVNQWVMQMQRFELNRKNNVSLQSYHDCLVWLDKDHDTREVRKRVGELQREKHRVSSVWSNTKLTKSFHVDHCLPFAYWPNNDMWNLLPTTENENSSKSDRLPSKKRLVESRNRIVNWWHLAWGEQDQHRQRFFTEAALSLPNLPPRCRDFEEVFDAMGLQIRGVKSRLLINEW</sequence>
<name>A0A240EL42_9VIBR</name>
<dbReference type="Gene3D" id="3.40.50.150">
    <property type="entry name" value="Vaccinia Virus protein VP39"/>
    <property type="match status" value="1"/>
</dbReference>
<keyword evidence="3" id="KW-0830">Ubiquinone</keyword>
<dbReference type="OrthoDB" id="7348755at2"/>
<dbReference type="GO" id="GO:0008757">
    <property type="term" value="F:S-adenosylmethionine-dependent methyltransferase activity"/>
    <property type="evidence" value="ECO:0007669"/>
    <property type="project" value="InterPro"/>
</dbReference>
<dbReference type="GO" id="GO:0102208">
    <property type="term" value="F:2-polyprenyl-6-hydroxyphenol methylase activity"/>
    <property type="evidence" value="ECO:0007669"/>
    <property type="project" value="UniProtKB-EC"/>
</dbReference>
<feature type="domain" description="Methyltransferase type 11" evidence="1">
    <location>
        <begin position="43"/>
        <end position="140"/>
    </location>
</feature>
<dbReference type="InterPro" id="IPR013216">
    <property type="entry name" value="Methyltransf_11"/>
</dbReference>
<keyword evidence="3" id="KW-0489">Methyltransferase</keyword>
<evidence type="ECO:0000259" key="1">
    <source>
        <dbReference type="Pfam" id="PF08241"/>
    </source>
</evidence>
<reference evidence="4" key="1">
    <citation type="submission" date="2016-06" db="EMBL/GenBank/DDBJ databases">
        <authorList>
            <person name="Rodrigo-Torres L."/>
            <person name="Arahal R.D."/>
            <person name="Lucena T."/>
        </authorList>
    </citation>
    <scope>NUCLEOTIDE SEQUENCE [LARGE SCALE GENOMIC DNA]</scope>
    <source>
        <strain evidence="4">CECT8203</strain>
    </source>
</reference>
<dbReference type="InterPro" id="IPR003615">
    <property type="entry name" value="HNH_nuc"/>
</dbReference>
<dbReference type="EC" id="2.1.1.222" evidence="3"/>
<protein>
    <submittedName>
        <fullName evidence="3">Ubiquinone biosynthesis O-methyltransferase</fullName>
        <ecNumber evidence="3">2.1.1.222</ecNumber>
    </submittedName>
</protein>
<dbReference type="InterPro" id="IPR029063">
    <property type="entry name" value="SAM-dependent_MTases_sf"/>
</dbReference>
<evidence type="ECO:0000313" key="4">
    <source>
        <dbReference type="Proteomes" id="UP000219336"/>
    </source>
</evidence>
<evidence type="ECO:0000259" key="2">
    <source>
        <dbReference type="Pfam" id="PF13395"/>
    </source>
</evidence>
<dbReference type="Pfam" id="PF08241">
    <property type="entry name" value="Methyltransf_11"/>
    <property type="match status" value="1"/>
</dbReference>
<dbReference type="AlphaFoldDB" id="A0A240EL42"/>
<dbReference type="Pfam" id="PF13395">
    <property type="entry name" value="HNH_4"/>
    <property type="match status" value="1"/>
</dbReference>
<accession>A0A240EL42</accession>
<dbReference type="PANTHER" id="PTHR43861">
    <property type="entry name" value="TRANS-ACONITATE 2-METHYLTRANSFERASE-RELATED"/>
    <property type="match status" value="1"/>
</dbReference>
<evidence type="ECO:0000313" key="3">
    <source>
        <dbReference type="EMBL" id="SNX49398.1"/>
    </source>
</evidence>
<dbReference type="CDD" id="cd02440">
    <property type="entry name" value="AdoMet_MTases"/>
    <property type="match status" value="1"/>
</dbReference>
<feature type="domain" description="HNH nuclease" evidence="2">
    <location>
        <begin position="458"/>
        <end position="496"/>
    </location>
</feature>
<organism evidence="3 4">
    <name type="scientific">Vibrio thalassae</name>
    <dbReference type="NCBI Taxonomy" id="1243014"/>
    <lineage>
        <taxon>Bacteria</taxon>
        <taxon>Pseudomonadati</taxon>
        <taxon>Pseudomonadota</taxon>
        <taxon>Gammaproteobacteria</taxon>
        <taxon>Vibrionales</taxon>
        <taxon>Vibrionaceae</taxon>
        <taxon>Vibrio</taxon>
    </lineage>
</organism>
<dbReference type="SUPFAM" id="SSF53335">
    <property type="entry name" value="S-adenosyl-L-methionine-dependent methyltransferases"/>
    <property type="match status" value="1"/>
</dbReference>
<dbReference type="GO" id="GO:0032259">
    <property type="term" value="P:methylation"/>
    <property type="evidence" value="ECO:0007669"/>
    <property type="project" value="UniProtKB-KW"/>
</dbReference>
<dbReference type="RefSeq" id="WP_096994465.1">
    <property type="nucleotide sequence ID" value="NZ_JBHSII010000001.1"/>
</dbReference>
<keyword evidence="3" id="KW-0808">Transferase</keyword>
<dbReference type="Proteomes" id="UP000219336">
    <property type="component" value="Unassembled WGS sequence"/>
</dbReference>
<dbReference type="EMBL" id="OANU01000056">
    <property type="protein sequence ID" value="SNX49398.1"/>
    <property type="molecule type" value="Genomic_DNA"/>
</dbReference>
<gene>
    <name evidence="3" type="primary">ubiG_3</name>
    <name evidence="3" type="ORF">VTH8203_03045</name>
</gene>
<proteinExistence type="predicted"/>
<keyword evidence="4" id="KW-1185">Reference proteome</keyword>